<evidence type="ECO:0000313" key="1">
    <source>
        <dbReference type="EMBL" id="GEQ05803.1"/>
    </source>
</evidence>
<reference evidence="1 2" key="1">
    <citation type="submission" date="2019-07" db="EMBL/GenBank/DDBJ databases">
        <title>Whole genome shotgun sequence of Staphylococcus gallinarum NBRC 109767.</title>
        <authorList>
            <person name="Hosoyama A."/>
            <person name="Uohara A."/>
            <person name="Ohji S."/>
            <person name="Ichikawa N."/>
        </authorList>
    </citation>
    <scope>NUCLEOTIDE SEQUENCE [LARGE SCALE GENOMIC DNA]</scope>
    <source>
        <strain evidence="1 2">NBRC 109767</strain>
    </source>
</reference>
<keyword evidence="2" id="KW-1185">Reference proteome</keyword>
<gene>
    <name evidence="1" type="ORF">SGA02_16310</name>
</gene>
<organism evidence="1 2">
    <name type="scientific">Staphylococcus gallinarum</name>
    <dbReference type="NCBI Taxonomy" id="1293"/>
    <lineage>
        <taxon>Bacteria</taxon>
        <taxon>Bacillati</taxon>
        <taxon>Bacillota</taxon>
        <taxon>Bacilli</taxon>
        <taxon>Bacillales</taxon>
        <taxon>Staphylococcaceae</taxon>
        <taxon>Staphylococcus</taxon>
    </lineage>
</organism>
<accession>A0ABQ0Y338</accession>
<evidence type="ECO:0000313" key="2">
    <source>
        <dbReference type="Proteomes" id="UP000321057"/>
    </source>
</evidence>
<dbReference type="Proteomes" id="UP000321057">
    <property type="component" value="Unassembled WGS sequence"/>
</dbReference>
<protein>
    <recommendedName>
        <fullName evidence="3">Transposase</fullName>
    </recommendedName>
</protein>
<name>A0ABQ0Y338_STAGA</name>
<comment type="caution">
    <text evidence="1">The sequence shown here is derived from an EMBL/GenBank/DDBJ whole genome shotgun (WGS) entry which is preliminary data.</text>
</comment>
<proteinExistence type="predicted"/>
<dbReference type="EMBL" id="BKAX01000004">
    <property type="protein sequence ID" value="GEQ05803.1"/>
    <property type="molecule type" value="Genomic_DNA"/>
</dbReference>
<sequence length="55" mass="6382">MSLRGVTNAKRKHGLALLAFNIRKITELSANQFNNNRKIDNFYIFTVKIIDFILV</sequence>
<evidence type="ECO:0008006" key="3">
    <source>
        <dbReference type="Google" id="ProtNLM"/>
    </source>
</evidence>